<keyword evidence="1" id="KW-0472">Membrane</keyword>
<comment type="caution">
    <text evidence="2">The sequence shown here is derived from an EMBL/GenBank/DDBJ whole genome shotgun (WGS) entry which is preliminary data.</text>
</comment>
<keyword evidence="3" id="KW-1185">Reference proteome</keyword>
<keyword evidence="1" id="KW-1133">Transmembrane helix</keyword>
<feature type="transmembrane region" description="Helical" evidence="1">
    <location>
        <begin position="30"/>
        <end position="49"/>
    </location>
</feature>
<accession>A0A317T982</accession>
<proteinExistence type="predicted"/>
<evidence type="ECO:0000256" key="1">
    <source>
        <dbReference type="SAM" id="Phobius"/>
    </source>
</evidence>
<evidence type="ECO:0000313" key="3">
    <source>
        <dbReference type="Proteomes" id="UP000246278"/>
    </source>
</evidence>
<name>A0A317T982_9CHLB</name>
<protein>
    <submittedName>
        <fullName evidence="2">Uncharacterized protein</fullName>
    </submittedName>
</protein>
<dbReference type="AlphaFoldDB" id="A0A317T982"/>
<evidence type="ECO:0000313" key="2">
    <source>
        <dbReference type="EMBL" id="PWW82900.1"/>
    </source>
</evidence>
<dbReference type="EMBL" id="PDNZ01000002">
    <property type="protein sequence ID" value="PWW82900.1"/>
    <property type="molecule type" value="Genomic_DNA"/>
</dbReference>
<gene>
    <name evidence="2" type="ORF">CR164_03950</name>
</gene>
<keyword evidence="1" id="KW-0812">Transmembrane</keyword>
<dbReference type="Proteomes" id="UP000246278">
    <property type="component" value="Unassembled WGS sequence"/>
</dbReference>
<sequence>MQLPVQDFKVVFFTVKVLKKIRFPGNGSEYLYNSLTIWVCSVGFIFYLLSQKSTEFILIIF</sequence>
<reference evidence="3" key="1">
    <citation type="submission" date="2017-10" db="EMBL/GenBank/DDBJ databases">
        <authorList>
            <person name="Gaisin V.A."/>
            <person name="Rysina M.S."/>
            <person name="Grouzdev D.S."/>
        </authorList>
    </citation>
    <scope>NUCLEOTIDE SEQUENCE [LARGE SCALE GENOMIC DNA]</scope>
    <source>
        <strain evidence="3">V1</strain>
    </source>
</reference>
<organism evidence="2 3">
    <name type="scientific">Prosthecochloris marina</name>
    <dbReference type="NCBI Taxonomy" id="2017681"/>
    <lineage>
        <taxon>Bacteria</taxon>
        <taxon>Pseudomonadati</taxon>
        <taxon>Chlorobiota</taxon>
        <taxon>Chlorobiia</taxon>
        <taxon>Chlorobiales</taxon>
        <taxon>Chlorobiaceae</taxon>
        <taxon>Prosthecochloris</taxon>
    </lineage>
</organism>